<dbReference type="Pfam" id="PF12906">
    <property type="entry name" value="RINGv"/>
    <property type="match status" value="1"/>
</dbReference>
<keyword evidence="2" id="KW-0863">Zinc-finger</keyword>
<dbReference type="AlphaFoldDB" id="A0A9W4U588"/>
<dbReference type="CDD" id="cd16495">
    <property type="entry name" value="RING_CH-C4HC3_MARCH"/>
    <property type="match status" value="1"/>
</dbReference>
<dbReference type="EMBL" id="CAOQHR010000001">
    <property type="protein sequence ID" value="CAI6268679.1"/>
    <property type="molecule type" value="Genomic_DNA"/>
</dbReference>
<organism evidence="7 8">
    <name type="scientific">Periconia digitata</name>
    <dbReference type="NCBI Taxonomy" id="1303443"/>
    <lineage>
        <taxon>Eukaryota</taxon>
        <taxon>Fungi</taxon>
        <taxon>Dikarya</taxon>
        <taxon>Ascomycota</taxon>
        <taxon>Pezizomycotina</taxon>
        <taxon>Dothideomycetes</taxon>
        <taxon>Pleosporomycetidae</taxon>
        <taxon>Pleosporales</taxon>
        <taxon>Massarineae</taxon>
        <taxon>Periconiaceae</taxon>
        <taxon>Periconia</taxon>
    </lineage>
</organism>
<evidence type="ECO:0000256" key="2">
    <source>
        <dbReference type="ARBA" id="ARBA00022771"/>
    </source>
</evidence>
<feature type="transmembrane region" description="Helical" evidence="5">
    <location>
        <begin position="171"/>
        <end position="197"/>
    </location>
</feature>
<dbReference type="GO" id="GO:0008270">
    <property type="term" value="F:zinc ion binding"/>
    <property type="evidence" value="ECO:0007669"/>
    <property type="project" value="UniProtKB-KW"/>
</dbReference>
<keyword evidence="1" id="KW-0479">Metal-binding</keyword>
<feature type="compositionally biased region" description="Basic and acidic residues" evidence="4">
    <location>
        <begin position="45"/>
        <end position="59"/>
    </location>
</feature>
<sequence length="327" mass="37120">MSFDTGSRADPAWEWPENIPKEEPPEQGASFRQRTPYFSSPAAEESMHQDRSREEHPRAEPPQSDQDPHSSPRGHWPPRQCRICLDTVQPTFDAPSEYVPGFMQTASKPKYEDENGRLLRPCMCKGSSKYVHESCLQAWRHADPSYGRRNYFHCPTCGFQYRLARLGAGRLVGSIAAQIGLTITILVVAVFILGFFADPIINLYLDPWSFLSPWSQYDYYYEDDNDVIGWSTHFAKGIASMGVLGFLKILVTNPFNYFRVGGGGRRRGTGRDRHEQISWLIILLGVGTFLLAVYKGVRAWSRRTLERAGERVMDVQGDEGEGDNETE</sequence>
<feature type="region of interest" description="Disordered" evidence="4">
    <location>
        <begin position="1"/>
        <end position="76"/>
    </location>
</feature>
<keyword evidence="5" id="KW-0472">Membrane</keyword>
<dbReference type="Proteomes" id="UP001152607">
    <property type="component" value="Unassembled WGS sequence"/>
</dbReference>
<name>A0A9W4U588_9PLEO</name>
<accession>A0A9W4U588</accession>
<reference evidence="7" key="1">
    <citation type="submission" date="2023-01" db="EMBL/GenBank/DDBJ databases">
        <authorList>
            <person name="Van Ghelder C."/>
            <person name="Rancurel C."/>
        </authorList>
    </citation>
    <scope>NUCLEOTIDE SEQUENCE</scope>
    <source>
        <strain evidence="7">CNCM I-4278</strain>
    </source>
</reference>
<evidence type="ECO:0000256" key="1">
    <source>
        <dbReference type="ARBA" id="ARBA00022723"/>
    </source>
</evidence>
<feature type="domain" description="RING-CH-type" evidence="6">
    <location>
        <begin position="73"/>
        <end position="164"/>
    </location>
</feature>
<feature type="compositionally biased region" description="Low complexity" evidence="4">
    <location>
        <begin position="61"/>
        <end position="71"/>
    </location>
</feature>
<evidence type="ECO:0000256" key="3">
    <source>
        <dbReference type="ARBA" id="ARBA00022833"/>
    </source>
</evidence>
<feature type="transmembrane region" description="Helical" evidence="5">
    <location>
        <begin position="277"/>
        <end position="297"/>
    </location>
</feature>
<proteinExistence type="predicted"/>
<dbReference type="PROSITE" id="PS51292">
    <property type="entry name" value="ZF_RING_CH"/>
    <property type="match status" value="1"/>
</dbReference>
<comment type="caution">
    <text evidence="7">The sequence shown here is derived from an EMBL/GenBank/DDBJ whole genome shotgun (WGS) entry which is preliminary data.</text>
</comment>
<evidence type="ECO:0000256" key="5">
    <source>
        <dbReference type="SAM" id="Phobius"/>
    </source>
</evidence>
<keyword evidence="3" id="KW-0862">Zinc</keyword>
<evidence type="ECO:0000313" key="7">
    <source>
        <dbReference type="EMBL" id="CAI6268679.1"/>
    </source>
</evidence>
<keyword evidence="5" id="KW-0812">Transmembrane</keyword>
<dbReference type="Gene3D" id="3.30.40.10">
    <property type="entry name" value="Zinc/RING finger domain, C3HC4 (zinc finger)"/>
    <property type="match status" value="1"/>
</dbReference>
<dbReference type="PANTHER" id="PTHR46347:SF1">
    <property type="entry name" value="RING_FYVE_PHD ZINC FINGER SUPERFAMILY PROTEIN"/>
    <property type="match status" value="1"/>
</dbReference>
<keyword evidence="5" id="KW-1133">Transmembrane helix</keyword>
<evidence type="ECO:0000313" key="8">
    <source>
        <dbReference type="Proteomes" id="UP001152607"/>
    </source>
</evidence>
<dbReference type="PANTHER" id="PTHR46347">
    <property type="entry name" value="RING/FYVE/PHD ZINC FINGER SUPERFAMILY PROTEIN"/>
    <property type="match status" value="1"/>
</dbReference>
<evidence type="ECO:0000259" key="6">
    <source>
        <dbReference type="PROSITE" id="PS51292"/>
    </source>
</evidence>
<dbReference type="SMART" id="SM00744">
    <property type="entry name" value="RINGv"/>
    <property type="match status" value="1"/>
</dbReference>
<keyword evidence="8" id="KW-1185">Reference proteome</keyword>
<dbReference type="InterPro" id="IPR011016">
    <property type="entry name" value="Znf_RING-CH"/>
</dbReference>
<dbReference type="OrthoDB" id="264354at2759"/>
<gene>
    <name evidence="7" type="ORF">PDIGIT_LOCUS1637</name>
</gene>
<protein>
    <recommendedName>
        <fullName evidence="6">RING-CH-type domain-containing protein</fullName>
    </recommendedName>
</protein>
<dbReference type="SUPFAM" id="SSF57850">
    <property type="entry name" value="RING/U-box"/>
    <property type="match status" value="1"/>
</dbReference>
<dbReference type="InterPro" id="IPR013083">
    <property type="entry name" value="Znf_RING/FYVE/PHD"/>
</dbReference>
<evidence type="ECO:0000256" key="4">
    <source>
        <dbReference type="SAM" id="MobiDB-lite"/>
    </source>
</evidence>